<dbReference type="EMBL" id="FLRE01000188">
    <property type="protein sequence ID" value="SBT47815.1"/>
    <property type="molecule type" value="Genomic_DNA"/>
</dbReference>
<proteinExistence type="predicted"/>
<dbReference type="Proteomes" id="UP000078550">
    <property type="component" value="Unassembled WGS sequence"/>
</dbReference>
<keyword evidence="6" id="KW-1185">Reference proteome</keyword>
<dbReference type="Proteomes" id="UP000078555">
    <property type="component" value="Unassembled WGS sequence"/>
</dbReference>
<evidence type="ECO:0000256" key="2">
    <source>
        <dbReference type="SAM" id="SignalP"/>
    </source>
</evidence>
<feature type="signal peptide" evidence="2">
    <location>
        <begin position="1"/>
        <end position="17"/>
    </location>
</feature>
<name>A0A1A8ZV66_PLAOA</name>
<reference evidence="4" key="2">
    <citation type="submission" date="2016-05" db="EMBL/GenBank/DDBJ databases">
        <authorList>
            <person name="Lavstsen T."/>
            <person name="Jespersen J.S."/>
        </authorList>
    </citation>
    <scope>NUCLEOTIDE SEQUENCE [LARGE SCALE GENOMIC DNA]</scope>
</reference>
<evidence type="ECO:0000313" key="4">
    <source>
        <dbReference type="EMBL" id="SBT47815.1"/>
    </source>
</evidence>
<organism evidence="4 5">
    <name type="scientific">Plasmodium ovale wallikeri</name>
    <dbReference type="NCBI Taxonomy" id="864142"/>
    <lineage>
        <taxon>Eukaryota</taxon>
        <taxon>Sar</taxon>
        <taxon>Alveolata</taxon>
        <taxon>Apicomplexa</taxon>
        <taxon>Aconoidasida</taxon>
        <taxon>Haemosporida</taxon>
        <taxon>Plasmodiidae</taxon>
        <taxon>Plasmodium</taxon>
        <taxon>Plasmodium (Plasmodium)</taxon>
    </lineage>
</organism>
<keyword evidence="1" id="KW-0175">Coiled coil</keyword>
<evidence type="ECO:0000313" key="6">
    <source>
        <dbReference type="Proteomes" id="UP000078555"/>
    </source>
</evidence>
<accession>A0A1A8ZV66</accession>
<sequence>MSCYIFLFLALFYMVYGQIPYEVQEIYKPLHSQSVNAMPGDYISTDFELKEIKRNTEKAYAENSLKKLAERYHKEVEEMNQNILEELDQLIDIMDERSLYFTIF</sequence>
<feature type="chain" id="PRO_5015060000" evidence="2">
    <location>
        <begin position="18"/>
        <end position="104"/>
    </location>
</feature>
<evidence type="ECO:0000313" key="5">
    <source>
        <dbReference type="Proteomes" id="UP000078550"/>
    </source>
</evidence>
<dbReference type="AlphaFoldDB" id="A0A1A8ZV66"/>
<evidence type="ECO:0000256" key="1">
    <source>
        <dbReference type="SAM" id="Coils"/>
    </source>
</evidence>
<evidence type="ECO:0000313" key="3">
    <source>
        <dbReference type="EMBL" id="SBT47521.1"/>
    </source>
</evidence>
<dbReference type="EMBL" id="FLRD01000147">
    <property type="protein sequence ID" value="SBT47521.1"/>
    <property type="molecule type" value="Genomic_DNA"/>
</dbReference>
<gene>
    <name evidence="3" type="ORF">POVWA1_055830</name>
    <name evidence="4" type="ORF">POVWA2_054900</name>
</gene>
<keyword evidence="2" id="KW-0732">Signal</keyword>
<reference evidence="5 6" key="1">
    <citation type="submission" date="2016-05" db="EMBL/GenBank/DDBJ databases">
        <authorList>
            <person name="Naeem Raeece"/>
        </authorList>
    </citation>
    <scope>NUCLEOTIDE SEQUENCE [LARGE SCALE GENOMIC DNA]</scope>
</reference>
<feature type="coiled-coil region" evidence="1">
    <location>
        <begin position="62"/>
        <end position="93"/>
    </location>
</feature>
<protein>
    <submittedName>
        <fullName evidence="4">Uncharacterized protein</fullName>
    </submittedName>
</protein>